<protein>
    <submittedName>
        <fullName evidence="1">Uncharacterized protein</fullName>
    </submittedName>
</protein>
<evidence type="ECO:0000313" key="2">
    <source>
        <dbReference type="Proteomes" id="UP000802098"/>
    </source>
</evidence>
<sequence length="364" mass="37878">MNQAILDFDLQAQASDRAGFELGWDHARHGLVPPPGLLLDGTPIGQGWRAGKAVFGRRTLAATRLVRRWLALRTTAWRQGEALDPARLTLRHLAALETAHCAVTRRALGGAAGGDDAPVVARLNAAAGYTPGRLAMLCTQAAAALEGLDAGALLRRAVQADAGLADAPGGLTPAQGWRLAVLASFATTMPFTEAVRVPLRVLPPPGAEVVNPVQQLQALVTLQFVSAGWSERIRRLAALLPAAGGDALRHDLQLLAGALAARLLEARAGTEPLAVRRALEDAWADRRVNQRWQAFAHALGEAGVHTLLGRALQAPAAAARSAAPASPADGAVRPVLPRVAMAPARALRLVAAPRRAAGGGAARA</sequence>
<dbReference type="RefSeq" id="WP_029718923.1">
    <property type="nucleotide sequence ID" value="NZ_JAAOCD010000012.1"/>
</dbReference>
<name>A0ABX0HZ32_9BURK</name>
<proteinExistence type="predicted"/>
<comment type="caution">
    <text evidence="1">The sequence shown here is derived from an EMBL/GenBank/DDBJ whole genome shotgun (WGS) entry which is preliminary data.</text>
</comment>
<accession>A0ABX0HZ32</accession>
<organism evidence="1 2">
    <name type="scientific">Rubrivivax benzoatilyticus</name>
    <dbReference type="NCBI Taxonomy" id="316997"/>
    <lineage>
        <taxon>Bacteria</taxon>
        <taxon>Pseudomonadati</taxon>
        <taxon>Pseudomonadota</taxon>
        <taxon>Betaproteobacteria</taxon>
        <taxon>Burkholderiales</taxon>
        <taxon>Sphaerotilaceae</taxon>
        <taxon>Rubrivivax</taxon>
    </lineage>
</organism>
<evidence type="ECO:0000313" key="1">
    <source>
        <dbReference type="EMBL" id="NHL00260.1"/>
    </source>
</evidence>
<gene>
    <name evidence="1" type="ORF">G7087_17895</name>
</gene>
<dbReference type="EMBL" id="JAAOCD010000012">
    <property type="protein sequence ID" value="NHL00260.1"/>
    <property type="molecule type" value="Genomic_DNA"/>
</dbReference>
<reference evidence="1 2" key="1">
    <citation type="submission" date="2020-03" db="EMBL/GenBank/DDBJ databases">
        <title>Rubrivivax benzoatilyticus JA2 (sequenced after 10 years sub-culturing).</title>
        <authorList>
            <person name="Gupta D."/>
            <person name="Chintalapati S."/>
            <person name="Chintalapati V.R."/>
        </authorList>
    </citation>
    <scope>NUCLEOTIDE SEQUENCE [LARGE SCALE GENOMIC DNA]</scope>
    <source>
        <strain evidence="1 2">JA2-Mal</strain>
    </source>
</reference>
<dbReference type="Proteomes" id="UP000802098">
    <property type="component" value="Unassembled WGS sequence"/>
</dbReference>
<keyword evidence="2" id="KW-1185">Reference proteome</keyword>